<dbReference type="Pfam" id="PF00119">
    <property type="entry name" value="ATP-synt_A"/>
    <property type="match status" value="1"/>
</dbReference>
<dbReference type="InterPro" id="IPR023011">
    <property type="entry name" value="ATP_synth_F0_asu_AS"/>
</dbReference>
<keyword evidence="14" id="KW-1185">Reference proteome</keyword>
<feature type="transmembrane region" description="Helical" evidence="11">
    <location>
        <begin position="166"/>
        <end position="184"/>
    </location>
</feature>
<dbReference type="PANTHER" id="PTHR42823:SF3">
    <property type="entry name" value="ATP SYNTHASE SUBUNIT A, CHLOROPLASTIC"/>
    <property type="match status" value="1"/>
</dbReference>
<proteinExistence type="inferred from homology"/>
<keyword evidence="4 11" id="KW-0138">CF(0)</keyword>
<evidence type="ECO:0000256" key="10">
    <source>
        <dbReference type="ARBA" id="ARBA00023310"/>
    </source>
</evidence>
<dbReference type="PROSITE" id="PS00449">
    <property type="entry name" value="ATPASE_A"/>
    <property type="match status" value="1"/>
</dbReference>
<comment type="function">
    <text evidence="11 12">Key component of the proton channel; it plays a direct role in the translocation of protons across the membrane.</text>
</comment>
<sequence length="236" mass="25589">MNRMGTEGFGPRVAFYIGDIPVSETVTVTWLIMAILLVFSIIATRNLQKEAKGLQLVVETIVKVINNLTKQNMGEHNANFAPFVGTLLIFIGVSNIIGLLGLRPPTADLNTTMCLSITTFVLTQYFGVRQKGLGGYSKGFLEPIPFLLPLNIIGELANPVSLGFRLFGNIVAGVIIMALLYGALGIFTESLLGFAVPFLQAGVPAVLHVYFDMFSGLLQSFIFTMLTMVFISGAME</sequence>
<dbReference type="HAMAP" id="MF_01393">
    <property type="entry name" value="ATP_synth_a_bact"/>
    <property type="match status" value="1"/>
</dbReference>
<evidence type="ECO:0000256" key="5">
    <source>
        <dbReference type="ARBA" id="ARBA00022692"/>
    </source>
</evidence>
<keyword evidence="5 11" id="KW-0812">Transmembrane</keyword>
<keyword evidence="8 11" id="KW-0406">Ion transport</keyword>
<keyword evidence="7 11" id="KW-1133">Transmembrane helix</keyword>
<feature type="transmembrane region" description="Helical" evidence="11">
    <location>
        <begin position="109"/>
        <end position="128"/>
    </location>
</feature>
<feature type="transmembrane region" description="Helical" evidence="11">
    <location>
        <begin position="80"/>
        <end position="103"/>
    </location>
</feature>
<evidence type="ECO:0000256" key="2">
    <source>
        <dbReference type="ARBA" id="ARBA00006810"/>
    </source>
</evidence>
<accession>A0ABS2MPI7</accession>
<keyword evidence="11" id="KW-1003">Cell membrane</keyword>
<dbReference type="CDD" id="cd00310">
    <property type="entry name" value="ATP-synt_Fo_a_6"/>
    <property type="match status" value="1"/>
</dbReference>
<reference evidence="13 14" key="1">
    <citation type="submission" date="2021-01" db="EMBL/GenBank/DDBJ databases">
        <title>Genomic Encyclopedia of Type Strains, Phase IV (KMG-IV): sequencing the most valuable type-strain genomes for metagenomic binning, comparative biology and taxonomic classification.</title>
        <authorList>
            <person name="Goeker M."/>
        </authorList>
    </citation>
    <scope>NUCLEOTIDE SEQUENCE [LARGE SCALE GENOMIC DNA]</scope>
    <source>
        <strain evidence="13 14">DSM 24436</strain>
    </source>
</reference>
<comment type="caution">
    <text evidence="13">The sequence shown here is derived from an EMBL/GenBank/DDBJ whole genome shotgun (WGS) entry which is preliminary data.</text>
</comment>
<gene>
    <name evidence="11" type="primary">atpB</name>
    <name evidence="13" type="ORF">JOC49_000817</name>
</gene>
<dbReference type="Proteomes" id="UP000767854">
    <property type="component" value="Unassembled WGS sequence"/>
</dbReference>
<evidence type="ECO:0000256" key="4">
    <source>
        <dbReference type="ARBA" id="ARBA00022547"/>
    </source>
</evidence>
<dbReference type="PANTHER" id="PTHR42823">
    <property type="entry name" value="ATP SYNTHASE SUBUNIT A, CHLOROPLASTIC"/>
    <property type="match status" value="1"/>
</dbReference>
<dbReference type="Gene3D" id="1.20.120.220">
    <property type="entry name" value="ATP synthase, F0 complex, subunit A"/>
    <property type="match status" value="1"/>
</dbReference>
<evidence type="ECO:0000256" key="3">
    <source>
        <dbReference type="ARBA" id="ARBA00022448"/>
    </source>
</evidence>
<dbReference type="InterPro" id="IPR035908">
    <property type="entry name" value="F0_ATP_A_sf"/>
</dbReference>
<evidence type="ECO:0000256" key="9">
    <source>
        <dbReference type="ARBA" id="ARBA00023136"/>
    </source>
</evidence>
<keyword evidence="9 11" id="KW-0472">Membrane</keyword>
<organism evidence="13 14">
    <name type="scientific">Fusibacter tunisiensis</name>
    <dbReference type="NCBI Taxonomy" id="1008308"/>
    <lineage>
        <taxon>Bacteria</taxon>
        <taxon>Bacillati</taxon>
        <taxon>Bacillota</taxon>
        <taxon>Clostridia</taxon>
        <taxon>Eubacteriales</taxon>
        <taxon>Eubacteriales Family XII. Incertae Sedis</taxon>
        <taxon>Fusibacter</taxon>
    </lineage>
</organism>
<keyword evidence="10 11" id="KW-0066">ATP synthesis</keyword>
<dbReference type="InterPro" id="IPR000568">
    <property type="entry name" value="ATP_synth_F0_asu"/>
</dbReference>
<feature type="transmembrane region" description="Helical" evidence="11">
    <location>
        <begin position="217"/>
        <end position="235"/>
    </location>
</feature>
<name>A0ABS2MPI7_9FIRM</name>
<dbReference type="EMBL" id="JAFBDT010000004">
    <property type="protein sequence ID" value="MBM7561297.1"/>
    <property type="molecule type" value="Genomic_DNA"/>
</dbReference>
<evidence type="ECO:0000256" key="8">
    <source>
        <dbReference type="ARBA" id="ARBA00023065"/>
    </source>
</evidence>
<dbReference type="InterPro" id="IPR045082">
    <property type="entry name" value="ATP_syn_F0_a_bact/chloroplast"/>
</dbReference>
<evidence type="ECO:0000313" key="14">
    <source>
        <dbReference type="Proteomes" id="UP000767854"/>
    </source>
</evidence>
<evidence type="ECO:0000256" key="1">
    <source>
        <dbReference type="ARBA" id="ARBA00004141"/>
    </source>
</evidence>
<evidence type="ECO:0000256" key="11">
    <source>
        <dbReference type="HAMAP-Rule" id="MF_01393"/>
    </source>
</evidence>
<evidence type="ECO:0000256" key="7">
    <source>
        <dbReference type="ARBA" id="ARBA00022989"/>
    </source>
</evidence>
<evidence type="ECO:0000313" key="13">
    <source>
        <dbReference type="EMBL" id="MBM7561297.1"/>
    </source>
</evidence>
<evidence type="ECO:0000256" key="12">
    <source>
        <dbReference type="RuleBase" id="RU000483"/>
    </source>
</evidence>
<dbReference type="PRINTS" id="PR00123">
    <property type="entry name" value="ATPASEA"/>
</dbReference>
<dbReference type="RefSeq" id="WP_279381191.1">
    <property type="nucleotide sequence ID" value="NZ_JAFBDT010000004.1"/>
</dbReference>
<comment type="subcellular location">
    <subcellularLocation>
        <location evidence="11 12">Cell membrane</location>
        <topology evidence="11 12">Multi-pass membrane protein</topology>
    </subcellularLocation>
    <subcellularLocation>
        <location evidence="1">Membrane</location>
        <topology evidence="1">Multi-pass membrane protein</topology>
    </subcellularLocation>
</comment>
<dbReference type="SUPFAM" id="SSF81336">
    <property type="entry name" value="F1F0 ATP synthase subunit A"/>
    <property type="match status" value="1"/>
</dbReference>
<evidence type="ECO:0000256" key="6">
    <source>
        <dbReference type="ARBA" id="ARBA00022781"/>
    </source>
</evidence>
<keyword evidence="3 11" id="KW-0813">Transport</keyword>
<feature type="transmembrane region" description="Helical" evidence="11">
    <location>
        <begin position="20"/>
        <end position="42"/>
    </location>
</feature>
<keyword evidence="6 11" id="KW-0375">Hydrogen ion transport</keyword>
<dbReference type="NCBIfam" id="TIGR01131">
    <property type="entry name" value="ATP_synt_6_or_A"/>
    <property type="match status" value="1"/>
</dbReference>
<protein>
    <recommendedName>
        <fullName evidence="11 12">ATP synthase subunit a</fullName>
    </recommendedName>
    <alternativeName>
        <fullName evidence="11">ATP synthase F0 sector subunit a</fullName>
    </alternativeName>
    <alternativeName>
        <fullName evidence="11">F-ATPase subunit 6</fullName>
    </alternativeName>
</protein>
<comment type="similarity">
    <text evidence="2 11 12">Belongs to the ATPase A chain family.</text>
</comment>